<reference evidence="1 2" key="1">
    <citation type="submission" date="2022-05" db="EMBL/GenBank/DDBJ databases">
        <authorList>
            <consortium name="Genoscope - CEA"/>
            <person name="William W."/>
        </authorList>
    </citation>
    <scope>NUCLEOTIDE SEQUENCE [LARGE SCALE GENOMIC DNA]</scope>
</reference>
<organism evidence="1 2">
    <name type="scientific">Pocillopora meandrina</name>
    <dbReference type="NCBI Taxonomy" id="46732"/>
    <lineage>
        <taxon>Eukaryota</taxon>
        <taxon>Metazoa</taxon>
        <taxon>Cnidaria</taxon>
        <taxon>Anthozoa</taxon>
        <taxon>Hexacorallia</taxon>
        <taxon>Scleractinia</taxon>
        <taxon>Astrocoeniina</taxon>
        <taxon>Pocilloporidae</taxon>
        <taxon>Pocillopora</taxon>
    </lineage>
</organism>
<sequence>MEDFYTSYTLVRRKKKATKVVMKNLPQKKANQMLFNGLANCDKLMLRNSPFVVARPEISEKMQLPKISSMYLSTMLTLTKSSDTPLCTLVRKGIDRSHLPKRKFQRISG</sequence>
<dbReference type="Proteomes" id="UP001159428">
    <property type="component" value="Unassembled WGS sequence"/>
</dbReference>
<gene>
    <name evidence="1" type="ORF">PMEA_00014869</name>
</gene>
<dbReference type="EMBL" id="CALNXJ010000026">
    <property type="protein sequence ID" value="CAH3131876.1"/>
    <property type="molecule type" value="Genomic_DNA"/>
</dbReference>
<dbReference type="AlphaFoldDB" id="A0AAU9X083"/>
<evidence type="ECO:0000313" key="2">
    <source>
        <dbReference type="Proteomes" id="UP001159428"/>
    </source>
</evidence>
<comment type="caution">
    <text evidence="1">The sequence shown here is derived from an EMBL/GenBank/DDBJ whole genome shotgun (WGS) entry which is preliminary data.</text>
</comment>
<evidence type="ECO:0000313" key="1">
    <source>
        <dbReference type="EMBL" id="CAH3131876.1"/>
    </source>
</evidence>
<name>A0AAU9X083_9CNID</name>
<proteinExistence type="predicted"/>
<accession>A0AAU9X083</accession>
<keyword evidence="2" id="KW-1185">Reference proteome</keyword>
<protein>
    <submittedName>
        <fullName evidence="1">Uncharacterized protein</fullName>
    </submittedName>
</protein>